<accession>A0AAU9J368</accession>
<feature type="binding site" evidence="2">
    <location>
        <position position="45"/>
    </location>
    <ligand>
        <name>ATP</name>
        <dbReference type="ChEBI" id="CHEBI:30616"/>
    </ligand>
</feature>
<evidence type="ECO:0000313" key="4">
    <source>
        <dbReference type="EMBL" id="CAG9319795.1"/>
    </source>
</evidence>
<evidence type="ECO:0000256" key="2">
    <source>
        <dbReference type="PROSITE-ProRule" id="PRU10141"/>
    </source>
</evidence>
<dbReference type="Pfam" id="PF00069">
    <property type="entry name" value="Pkinase"/>
    <property type="match status" value="1"/>
</dbReference>
<dbReference type="CDD" id="cd14016">
    <property type="entry name" value="STKc_CK1"/>
    <property type="match status" value="1"/>
</dbReference>
<keyword evidence="5" id="KW-1185">Reference proteome</keyword>
<dbReference type="AlphaFoldDB" id="A0AAU9J368"/>
<dbReference type="InterPro" id="IPR011009">
    <property type="entry name" value="Kinase-like_dom_sf"/>
</dbReference>
<gene>
    <name evidence="4" type="ORF">BSTOLATCC_MIC24342</name>
</gene>
<keyword evidence="2" id="KW-0547">Nucleotide-binding</keyword>
<dbReference type="GO" id="GO:0005524">
    <property type="term" value="F:ATP binding"/>
    <property type="evidence" value="ECO:0007669"/>
    <property type="project" value="UniProtKB-UniRule"/>
</dbReference>
<organism evidence="4 5">
    <name type="scientific">Blepharisma stoltei</name>
    <dbReference type="NCBI Taxonomy" id="1481888"/>
    <lineage>
        <taxon>Eukaryota</taxon>
        <taxon>Sar</taxon>
        <taxon>Alveolata</taxon>
        <taxon>Ciliophora</taxon>
        <taxon>Postciliodesmatophora</taxon>
        <taxon>Heterotrichea</taxon>
        <taxon>Heterotrichida</taxon>
        <taxon>Blepharismidae</taxon>
        <taxon>Blepharisma</taxon>
    </lineage>
</organism>
<dbReference type="PANTHER" id="PTHR11909">
    <property type="entry name" value="CASEIN KINASE-RELATED"/>
    <property type="match status" value="1"/>
</dbReference>
<dbReference type="PROSITE" id="PS00107">
    <property type="entry name" value="PROTEIN_KINASE_ATP"/>
    <property type="match status" value="1"/>
</dbReference>
<dbReference type="Gene3D" id="1.10.510.10">
    <property type="entry name" value="Transferase(Phosphotransferase) domain 1"/>
    <property type="match status" value="1"/>
</dbReference>
<dbReference type="InterPro" id="IPR017441">
    <property type="entry name" value="Protein_kinase_ATP_BS"/>
</dbReference>
<protein>
    <recommendedName>
        <fullName evidence="1">Casein kinase I</fullName>
    </recommendedName>
</protein>
<comment type="caution">
    <text evidence="4">The sequence shown here is derived from an EMBL/GenBank/DDBJ whole genome shotgun (WGS) entry which is preliminary data.</text>
</comment>
<evidence type="ECO:0000256" key="1">
    <source>
        <dbReference type="ARBA" id="ARBA00023860"/>
    </source>
</evidence>
<name>A0AAU9J368_9CILI</name>
<dbReference type="InterPro" id="IPR050235">
    <property type="entry name" value="CK1_Ser-Thr_kinase"/>
</dbReference>
<dbReference type="SUPFAM" id="SSF56112">
    <property type="entry name" value="Protein kinase-like (PK-like)"/>
    <property type="match status" value="1"/>
</dbReference>
<reference evidence="4" key="1">
    <citation type="submission" date="2021-09" db="EMBL/GenBank/DDBJ databases">
        <authorList>
            <consortium name="AG Swart"/>
            <person name="Singh M."/>
            <person name="Singh A."/>
            <person name="Seah K."/>
            <person name="Emmerich C."/>
        </authorList>
    </citation>
    <scope>NUCLEOTIDE SEQUENCE</scope>
    <source>
        <strain evidence="4">ATCC30299</strain>
    </source>
</reference>
<dbReference type="Proteomes" id="UP001162131">
    <property type="component" value="Unassembled WGS sequence"/>
</dbReference>
<evidence type="ECO:0000313" key="5">
    <source>
        <dbReference type="Proteomes" id="UP001162131"/>
    </source>
</evidence>
<feature type="domain" description="Protein kinase" evidence="3">
    <location>
        <begin position="16"/>
        <end position="291"/>
    </location>
</feature>
<dbReference type="PROSITE" id="PS50011">
    <property type="entry name" value="PROTEIN_KINASE_DOM"/>
    <property type="match status" value="1"/>
</dbReference>
<dbReference type="InterPro" id="IPR000719">
    <property type="entry name" value="Prot_kinase_dom"/>
</dbReference>
<proteinExistence type="predicted"/>
<dbReference type="EMBL" id="CAJZBQ010000023">
    <property type="protein sequence ID" value="CAG9319795.1"/>
    <property type="molecule type" value="Genomic_DNA"/>
</dbReference>
<evidence type="ECO:0000259" key="3">
    <source>
        <dbReference type="PROSITE" id="PS50011"/>
    </source>
</evidence>
<dbReference type="SMART" id="SM00220">
    <property type="entry name" value="S_TKc"/>
    <property type="match status" value="1"/>
</dbReference>
<keyword evidence="2" id="KW-0067">ATP-binding</keyword>
<sequence length="416" mass="47744">MQELNIQKGSLLAERFCVNALVGKGTFGRVYSAVDSQTNKEVAVKIETKKGKHSQLLNEVKILQKLKGVTGVPKYLYSSKDGDYGLLAMELLGESIRSKFARFNKTFSLKTVLLVSEEMLERIRTLHEYHYIHRDIKPQQFITSYNDVENTIYLVDYGLAKKYVNKSGVHAAYAENRSFVGTYHYASVNCHVGIQQGRRDDLESMCYSIAFLLNGDLPWVSRNKKKYSQTKIRKIKARTSPAKLMKGFPPEFCELLKYVRGLNFDTEPDYNYMKGLLSSIKLKINMAEAIFDWNLPLREMTKTETLMIKTRTIEKESKSKEGDTRFRTLSSLFHEELSSESSRTVEKLNLPKLLNREILPKHSCKGLSESKTLPMSFLFAKKAQKSYCKENLVRMRSTSAEIEKSECLQKSNCVVF</sequence>
<dbReference type="GO" id="GO:0004672">
    <property type="term" value="F:protein kinase activity"/>
    <property type="evidence" value="ECO:0007669"/>
    <property type="project" value="InterPro"/>
</dbReference>